<organism evidence="1 2">
    <name type="scientific">Mycoplasma putrefaciens (strain ATCC 15718 / NCTC 10155 / C30 KS-1 / KS-1)</name>
    <dbReference type="NCBI Taxonomy" id="743965"/>
    <lineage>
        <taxon>Bacteria</taxon>
        <taxon>Bacillati</taxon>
        <taxon>Mycoplasmatota</taxon>
        <taxon>Mollicutes</taxon>
        <taxon>Mycoplasmataceae</taxon>
        <taxon>Mycoplasma</taxon>
    </lineage>
</organism>
<evidence type="ECO:0000313" key="1">
    <source>
        <dbReference type="EMBL" id="AEM68529.1"/>
    </source>
</evidence>
<accession>A0A7U3ZS86</accession>
<dbReference type="EMBL" id="CP003021">
    <property type="protein sequence ID" value="AEM68529.1"/>
    <property type="molecule type" value="Genomic_DNA"/>
</dbReference>
<dbReference type="KEGG" id="mpf:MPUT_0130"/>
<sequence>MKNKNFIVFSDLDGTLLYDDHKFSDKTIKVVNDLYDNGIYFVLATARTFKDLKEKASMLGIDKKGGIIAASNGAQIYDFKTNTFIVNEFLPTEIIKEIFDRYYNKFFAKLNFYSADSSYVFAEGKSSKFWAETMGLRYVVVDSADQIDEPITHLYIVTNNKATDEEKFNEYKYLIDKYSQHYKVDSYSNNRVFDISVKGIDKGSIVKKVKDYLNLDDKTHSYGFGDGPNDVSLLKACDTGVAMKNAILELKEIADDVSEFANDQDGVANYIYDKIIVGQ</sequence>
<dbReference type="NCBIfam" id="TIGR01484">
    <property type="entry name" value="HAD-SF-IIB"/>
    <property type="match status" value="1"/>
</dbReference>
<dbReference type="SFLD" id="SFLDG01140">
    <property type="entry name" value="C2.B:_Phosphomannomutase_and_P"/>
    <property type="match status" value="1"/>
</dbReference>
<dbReference type="NCBIfam" id="TIGR00099">
    <property type="entry name" value="Cof-subfamily"/>
    <property type="match status" value="1"/>
</dbReference>
<dbReference type="Gene3D" id="3.40.50.1000">
    <property type="entry name" value="HAD superfamily/HAD-like"/>
    <property type="match status" value="1"/>
</dbReference>
<dbReference type="Proteomes" id="UP000008907">
    <property type="component" value="Chromosome"/>
</dbReference>
<reference evidence="1 2" key="1">
    <citation type="journal article" date="2011" name="J. Bacteriol.">
        <title>Genome Sequence of Mycoplasma putrefaciens Type Strain KS1.</title>
        <authorList>
            <person name="Calcutt M.J."/>
            <person name="Foecking M.F."/>
        </authorList>
    </citation>
    <scope>NUCLEOTIDE SEQUENCE [LARGE SCALE GENOMIC DNA]</scope>
    <source>
        <strain evidence="2">ATCC 15718 / NCTC 10155 / C30 KS-1 / KS-1</strain>
    </source>
</reference>
<dbReference type="InterPro" id="IPR000150">
    <property type="entry name" value="Cof"/>
</dbReference>
<dbReference type="Gene3D" id="3.30.1240.10">
    <property type="match status" value="1"/>
</dbReference>
<dbReference type="RefSeq" id="WP_014034885.1">
    <property type="nucleotide sequence ID" value="NC_015946.1"/>
</dbReference>
<dbReference type="GO" id="GO:0000287">
    <property type="term" value="F:magnesium ion binding"/>
    <property type="evidence" value="ECO:0007669"/>
    <property type="project" value="TreeGrafter"/>
</dbReference>
<dbReference type="SFLD" id="SFLDS00003">
    <property type="entry name" value="Haloacid_Dehalogenase"/>
    <property type="match status" value="1"/>
</dbReference>
<dbReference type="GO" id="GO:0005829">
    <property type="term" value="C:cytosol"/>
    <property type="evidence" value="ECO:0007669"/>
    <property type="project" value="TreeGrafter"/>
</dbReference>
<dbReference type="PANTHER" id="PTHR10000">
    <property type="entry name" value="PHOSPHOSERINE PHOSPHATASE"/>
    <property type="match status" value="1"/>
</dbReference>
<dbReference type="PANTHER" id="PTHR10000:SF8">
    <property type="entry name" value="HAD SUPERFAMILY HYDROLASE-LIKE, TYPE 3"/>
    <property type="match status" value="1"/>
</dbReference>
<name>A0A7U3ZS86_MYCPK</name>
<evidence type="ECO:0000313" key="2">
    <source>
        <dbReference type="Proteomes" id="UP000008907"/>
    </source>
</evidence>
<dbReference type="Pfam" id="PF08282">
    <property type="entry name" value="Hydrolase_3"/>
    <property type="match status" value="1"/>
</dbReference>
<dbReference type="InterPro" id="IPR006379">
    <property type="entry name" value="HAD-SF_hydro_IIB"/>
</dbReference>
<dbReference type="AlphaFoldDB" id="A0A7U3ZS86"/>
<dbReference type="GO" id="GO:0016791">
    <property type="term" value="F:phosphatase activity"/>
    <property type="evidence" value="ECO:0007669"/>
    <property type="project" value="UniProtKB-ARBA"/>
</dbReference>
<dbReference type="InterPro" id="IPR023214">
    <property type="entry name" value="HAD_sf"/>
</dbReference>
<keyword evidence="1" id="KW-0378">Hydrolase</keyword>
<proteinExistence type="predicted"/>
<protein>
    <submittedName>
        <fullName evidence="1">Haloacid dehalogenase-like hydrolase family protein</fullName>
    </submittedName>
</protein>
<dbReference type="SUPFAM" id="SSF56784">
    <property type="entry name" value="HAD-like"/>
    <property type="match status" value="1"/>
</dbReference>
<dbReference type="InterPro" id="IPR036412">
    <property type="entry name" value="HAD-like_sf"/>
</dbReference>
<gene>
    <name evidence="1" type="ordered locus">MPUT_0130</name>
</gene>